<protein>
    <submittedName>
        <fullName evidence="1">Uncharacterized protein</fullName>
    </submittedName>
</protein>
<dbReference type="Proteomes" id="UP001458880">
    <property type="component" value="Unassembled WGS sequence"/>
</dbReference>
<reference evidence="1 2" key="1">
    <citation type="journal article" date="2024" name="BMC Genomics">
        <title>De novo assembly and annotation of Popillia japonica's genome with initial clues to its potential as an invasive pest.</title>
        <authorList>
            <person name="Cucini C."/>
            <person name="Boschi S."/>
            <person name="Funari R."/>
            <person name="Cardaioli E."/>
            <person name="Iannotti N."/>
            <person name="Marturano G."/>
            <person name="Paoli F."/>
            <person name="Bruttini M."/>
            <person name="Carapelli A."/>
            <person name="Frati F."/>
            <person name="Nardi F."/>
        </authorList>
    </citation>
    <scope>NUCLEOTIDE SEQUENCE [LARGE SCALE GENOMIC DNA]</scope>
    <source>
        <strain evidence="1">DMR45628</strain>
    </source>
</reference>
<proteinExistence type="predicted"/>
<dbReference type="EMBL" id="JASPKY010000048">
    <property type="protein sequence ID" value="KAK9745469.1"/>
    <property type="molecule type" value="Genomic_DNA"/>
</dbReference>
<organism evidence="1 2">
    <name type="scientific">Popillia japonica</name>
    <name type="common">Japanese beetle</name>
    <dbReference type="NCBI Taxonomy" id="7064"/>
    <lineage>
        <taxon>Eukaryota</taxon>
        <taxon>Metazoa</taxon>
        <taxon>Ecdysozoa</taxon>
        <taxon>Arthropoda</taxon>
        <taxon>Hexapoda</taxon>
        <taxon>Insecta</taxon>
        <taxon>Pterygota</taxon>
        <taxon>Neoptera</taxon>
        <taxon>Endopterygota</taxon>
        <taxon>Coleoptera</taxon>
        <taxon>Polyphaga</taxon>
        <taxon>Scarabaeiformia</taxon>
        <taxon>Scarabaeidae</taxon>
        <taxon>Rutelinae</taxon>
        <taxon>Popillia</taxon>
    </lineage>
</organism>
<evidence type="ECO:0000313" key="2">
    <source>
        <dbReference type="Proteomes" id="UP001458880"/>
    </source>
</evidence>
<sequence>MMEQSVSFSIMNNNTCCRQQSIFWLSSILAMKTPIKTEEMVAAVVCLRQKLQKPYRYTELSQSMVKKEQVIHHGNVVLEDWTMNPLDLNHPKLLTIIRSK</sequence>
<keyword evidence="2" id="KW-1185">Reference proteome</keyword>
<name>A0AAW1MIH8_POPJA</name>
<accession>A0AAW1MIH8</accession>
<evidence type="ECO:0000313" key="1">
    <source>
        <dbReference type="EMBL" id="KAK9745469.1"/>
    </source>
</evidence>
<gene>
    <name evidence="1" type="ORF">QE152_g6887</name>
</gene>
<comment type="caution">
    <text evidence="1">The sequence shown here is derived from an EMBL/GenBank/DDBJ whole genome shotgun (WGS) entry which is preliminary data.</text>
</comment>
<dbReference type="AlphaFoldDB" id="A0AAW1MIH8"/>